<dbReference type="GO" id="GO:0006508">
    <property type="term" value="P:proteolysis"/>
    <property type="evidence" value="ECO:0007669"/>
    <property type="project" value="UniProtKB-KW"/>
</dbReference>
<evidence type="ECO:0000313" key="8">
    <source>
        <dbReference type="EMBL" id="AZU05294.1"/>
    </source>
</evidence>
<dbReference type="GO" id="GO:0046872">
    <property type="term" value="F:metal ion binding"/>
    <property type="evidence" value="ECO:0007669"/>
    <property type="project" value="UniProtKB-UniRule"/>
</dbReference>
<dbReference type="GO" id="GO:0004222">
    <property type="term" value="F:metalloendopeptidase activity"/>
    <property type="evidence" value="ECO:0007669"/>
    <property type="project" value="InterPro"/>
</dbReference>
<dbReference type="InterPro" id="IPR024079">
    <property type="entry name" value="MetalloPept_cat_dom_sf"/>
</dbReference>
<evidence type="ECO:0000256" key="4">
    <source>
        <dbReference type="ARBA" id="ARBA00022801"/>
    </source>
</evidence>
<dbReference type="Gene3D" id="3.40.390.10">
    <property type="entry name" value="Collagenase (Catalytic Domain)"/>
    <property type="match status" value="1"/>
</dbReference>
<dbReference type="OrthoDB" id="9773538at2"/>
<evidence type="ECO:0000256" key="7">
    <source>
        <dbReference type="RuleBase" id="RU003435"/>
    </source>
</evidence>
<evidence type="ECO:0000256" key="2">
    <source>
        <dbReference type="ARBA" id="ARBA00022670"/>
    </source>
</evidence>
<evidence type="ECO:0000313" key="9">
    <source>
        <dbReference type="Proteomes" id="UP000286954"/>
    </source>
</evidence>
<organism evidence="8 9">
    <name type="scientific">Glycocaulis alkaliphilus</name>
    <dbReference type="NCBI Taxonomy" id="1434191"/>
    <lineage>
        <taxon>Bacteria</taxon>
        <taxon>Pseudomonadati</taxon>
        <taxon>Pseudomonadota</taxon>
        <taxon>Alphaproteobacteria</taxon>
        <taxon>Maricaulales</taxon>
        <taxon>Maricaulaceae</taxon>
        <taxon>Glycocaulis</taxon>
    </lineage>
</organism>
<dbReference type="AlphaFoldDB" id="A0A3T0EDD7"/>
<keyword evidence="6 7" id="KW-0482">Metalloprotease</keyword>
<evidence type="ECO:0000256" key="1">
    <source>
        <dbReference type="ARBA" id="ARBA00006040"/>
    </source>
</evidence>
<evidence type="ECO:0000256" key="6">
    <source>
        <dbReference type="ARBA" id="ARBA00023049"/>
    </source>
</evidence>
<accession>A0A3T0EDD7</accession>
<dbReference type="CDD" id="cd06456">
    <property type="entry name" value="M3A_DCP"/>
    <property type="match status" value="1"/>
</dbReference>
<dbReference type="FunFam" id="3.40.390.10:FF:000009">
    <property type="entry name" value="Oligopeptidase A"/>
    <property type="match status" value="1"/>
</dbReference>
<dbReference type="PANTHER" id="PTHR43660">
    <property type="entry name" value="DIPEPTIDYL CARBOXYPEPTIDASE"/>
    <property type="match status" value="1"/>
</dbReference>
<dbReference type="EMBL" id="CP018911">
    <property type="protein sequence ID" value="AZU05294.1"/>
    <property type="molecule type" value="Genomic_DNA"/>
</dbReference>
<dbReference type="SUPFAM" id="SSF55486">
    <property type="entry name" value="Metalloproteases ('zincins'), catalytic domain"/>
    <property type="match status" value="1"/>
</dbReference>
<keyword evidence="3 7" id="KW-0479">Metal-binding</keyword>
<dbReference type="Gene3D" id="1.10.1370.10">
    <property type="entry name" value="Neurolysin, domain 3"/>
    <property type="match status" value="1"/>
</dbReference>
<name>A0A3T0EDD7_9PROT</name>
<dbReference type="InterPro" id="IPR001567">
    <property type="entry name" value="Pept_M3A_M3B_dom"/>
</dbReference>
<comment type="cofactor">
    <cofactor evidence="7">
        <name>Zn(2+)</name>
        <dbReference type="ChEBI" id="CHEBI:29105"/>
    </cofactor>
    <text evidence="7">Binds 1 zinc ion.</text>
</comment>
<dbReference type="PROSITE" id="PS51257">
    <property type="entry name" value="PROKAR_LIPOPROTEIN"/>
    <property type="match status" value="1"/>
</dbReference>
<dbReference type="PANTHER" id="PTHR43660:SF1">
    <property type="entry name" value="DIPEPTIDYL CARBOXYPEPTIDASE"/>
    <property type="match status" value="1"/>
</dbReference>
<keyword evidence="2 7" id="KW-0645">Protease</keyword>
<dbReference type="InterPro" id="IPR045090">
    <property type="entry name" value="Pept_M3A_M3B"/>
</dbReference>
<reference evidence="8 9" key="1">
    <citation type="submission" date="2016-12" db="EMBL/GenBank/DDBJ databases">
        <title>The genome of dimorphic prosthecate Glycocaulis alkaliphilus 6b-8t, isolated from crude oil dictates its adaptability in petroleum environments.</title>
        <authorList>
            <person name="Wu X.-L."/>
            <person name="Geng S."/>
        </authorList>
    </citation>
    <scope>NUCLEOTIDE SEQUENCE [LARGE SCALE GENOMIC DNA]</scope>
    <source>
        <strain evidence="8 9">6B-8</strain>
    </source>
</reference>
<evidence type="ECO:0000256" key="3">
    <source>
        <dbReference type="ARBA" id="ARBA00022723"/>
    </source>
</evidence>
<dbReference type="Pfam" id="PF01432">
    <property type="entry name" value="Peptidase_M3"/>
    <property type="match status" value="1"/>
</dbReference>
<protein>
    <submittedName>
        <fullName evidence="8">Peptidyl-dipeptidase dcp</fullName>
    </submittedName>
</protein>
<sequence length="741" mass="82912">MIDRLMYGAAAAALVLAACEEQPAAPAPEETGTSETETAAEQETAAGSADMLAAQGGALAALDNNPFGEEWTENFGAPPLDRITEAHFMPAFEAAMADHSAEVAAIANNPEAPTFENTLLAMEMAGSGLSRVGAVFGNLTSSASNDELRAIQREVSPMLARHSASITLNADLFARIDTLYQNRADLDLTGQQARLLEVYHDNFVRAGAQLTEEERERFAEIRSELATLYTQFSQNELGDREAWYMELPESALENLPSSMVSAARAAARARDMDGHIITLDRSSVEPFLETSPDRELRERAWRGFYNRGNNDNEFNNNQLIRDILALRQEQAQMLGFESWAHYRTGGTMAETPEAAIDLMEQVWWPARQRALEELADIQAMIDAAGGDYEAEGWDWRYYTQRVREERYSIDPSEVAQYLELDRMIDAMFYTSERLFGVTFHERHDIPVYHPDVRVWEVHNAGGETIALFYGDYFARPGKRSGAWMSSFRAQNGVTGDIPLILNNCNYNKPDEGEPALISFIDASTLFHELGHGLHGILSNTDYPSLAGTSVDRDFVEFPAQILEHWLAQPEILETYATHHETGEPMPRELLERVLEAQTFNAGFENVEFLNSGFVDMAFHLEENPSEIDVEAFEAEVLESRQNLRQIPMRHRSAHFLHSFSGEGYAAGYYSYLWAGVLDNDGFAAFEEAGDIFDPETAQRLYEVFSGGNTRPAMEMYTGFRGREPSVEPLLRNRGLLTEVEG</sequence>
<gene>
    <name evidence="8" type="ORF">X907_2785</name>
</gene>
<dbReference type="KEGG" id="gak:X907_2785"/>
<proteinExistence type="inferred from homology"/>
<keyword evidence="5 7" id="KW-0862">Zinc</keyword>
<dbReference type="RefSeq" id="WP_127568952.1">
    <property type="nucleotide sequence ID" value="NZ_CP018911.1"/>
</dbReference>
<dbReference type="InterPro" id="IPR024077">
    <property type="entry name" value="Neurolysin/TOP_dom2"/>
</dbReference>
<dbReference type="GO" id="GO:0005829">
    <property type="term" value="C:cytosol"/>
    <property type="evidence" value="ECO:0007669"/>
    <property type="project" value="TreeGrafter"/>
</dbReference>
<dbReference type="InterPro" id="IPR034005">
    <property type="entry name" value="M3A_DCP"/>
</dbReference>
<comment type="similarity">
    <text evidence="1 7">Belongs to the peptidase M3 family.</text>
</comment>
<dbReference type="Proteomes" id="UP000286954">
    <property type="component" value="Chromosome"/>
</dbReference>
<keyword evidence="9" id="KW-1185">Reference proteome</keyword>
<keyword evidence="4 7" id="KW-0378">Hydrolase</keyword>
<evidence type="ECO:0000256" key="5">
    <source>
        <dbReference type="ARBA" id="ARBA00022833"/>
    </source>
</evidence>
<dbReference type="GO" id="GO:0004180">
    <property type="term" value="F:carboxypeptidase activity"/>
    <property type="evidence" value="ECO:0007669"/>
    <property type="project" value="TreeGrafter"/>
</dbReference>